<evidence type="ECO:0000313" key="3">
    <source>
        <dbReference type="EMBL" id="CAC13865.1"/>
    </source>
</evidence>
<dbReference type="Gene3D" id="3.10.310.30">
    <property type="match status" value="1"/>
</dbReference>
<dbReference type="InterPro" id="IPR001667">
    <property type="entry name" value="DDH_dom"/>
</dbReference>
<reference evidence="3 4" key="1">
    <citation type="journal article" date="2001" name="Nucleic Acids Res.">
        <title>The complete genome sequence of the murine respiratory pathogen Mycoplasma pulmonis.</title>
        <authorList>
            <person name="Chambaud I."/>
            <person name="Heilig R."/>
            <person name="Ferris S."/>
            <person name="Barbe V."/>
            <person name="Samson D."/>
            <person name="Galisson F."/>
            <person name="Moszer I."/>
            <person name="Dybvig K."/>
            <person name="Wroblewski H."/>
            <person name="Viari A."/>
            <person name="Rocha E.P.C."/>
            <person name="Blanchard A."/>
        </authorList>
    </citation>
    <scope>NUCLEOTIDE SEQUENCE [LARGE SCALE GENOMIC DNA]</scope>
    <source>
        <strain evidence="3 4">UAB CTIP</strain>
    </source>
</reference>
<protein>
    <submittedName>
        <fullName evidence="3">MGPA-LIKE (Mycoplasma genitalium) PROTEIN</fullName>
    </submittedName>
</protein>
<dbReference type="STRING" id="272635.gene:17577303"/>
<accession>Q98PN0</accession>
<dbReference type="InterPro" id="IPR003156">
    <property type="entry name" value="DHHA1_dom"/>
</dbReference>
<dbReference type="GO" id="GO:0003676">
    <property type="term" value="F:nucleic acid binding"/>
    <property type="evidence" value="ECO:0007669"/>
    <property type="project" value="InterPro"/>
</dbReference>
<evidence type="ECO:0000259" key="1">
    <source>
        <dbReference type="Pfam" id="PF01368"/>
    </source>
</evidence>
<dbReference type="PANTHER" id="PTHR47618:SF1">
    <property type="entry name" value="BIFUNCTIONAL OLIGORIBONUCLEASE AND PAP PHOSPHATASE NRNA"/>
    <property type="match status" value="1"/>
</dbReference>
<dbReference type="PIR" id="D90598">
    <property type="entry name" value="D90598"/>
</dbReference>
<feature type="domain" description="DHHA1" evidence="2">
    <location>
        <begin position="226"/>
        <end position="319"/>
    </location>
</feature>
<dbReference type="Pfam" id="PF01368">
    <property type="entry name" value="DHH"/>
    <property type="match status" value="1"/>
</dbReference>
<feature type="domain" description="DDH" evidence="1">
    <location>
        <begin position="21"/>
        <end position="163"/>
    </location>
</feature>
<sequence length="324" mass="37074">MKIMKIGNHVEAWNTIKEYDEIVIFHHIRPDGDCLGSQFGLANLIKLNLENKKVYVVGDSKNSFDFLNLQHDDISNVDFQNALAIIVDANFKERIEFAHLLEQIPFKKILRIDHHPNDDDLGQNTIRWVDSSYIASAEQIAFLAMEEKLKLDQNTSSYIYLGILTDSGRFKFSNTSARTHKCVSYLFQNGLDHNFVSSNLDKKKLDDLKFNSYIIKNAQTDKNVIYYTLNLQEIKELNKSPLEVARPNILANIIGYPVWISFTEEEDEKIRIEFRSSGVDVSKVAKIFNGGGHVQASGAILKGTIENQRQNILKVIEECNKLFD</sequence>
<dbReference type="Gene3D" id="3.90.1640.10">
    <property type="entry name" value="inorganic pyrophosphatase (n-terminal core)"/>
    <property type="match status" value="1"/>
</dbReference>
<dbReference type="InterPro" id="IPR038763">
    <property type="entry name" value="DHH_sf"/>
</dbReference>
<dbReference type="AlphaFoldDB" id="Q98PN0"/>
<dbReference type="eggNOG" id="COG0618">
    <property type="taxonomic scope" value="Bacteria"/>
</dbReference>
<dbReference type="Pfam" id="PF02272">
    <property type="entry name" value="DHHA1"/>
    <property type="match status" value="1"/>
</dbReference>
<dbReference type="EMBL" id="AL445565">
    <property type="protein sequence ID" value="CAC13865.1"/>
    <property type="molecule type" value="Genomic_DNA"/>
</dbReference>
<dbReference type="PANTHER" id="PTHR47618">
    <property type="entry name" value="BIFUNCTIONAL OLIGORIBONUCLEASE AND PAP PHOSPHATASE NRNA"/>
    <property type="match status" value="1"/>
</dbReference>
<keyword evidence="4" id="KW-1185">Reference proteome</keyword>
<evidence type="ECO:0000313" key="4">
    <source>
        <dbReference type="Proteomes" id="UP000000528"/>
    </source>
</evidence>
<proteinExistence type="predicted"/>
<dbReference type="HOGENOM" id="CLU_039720_1_0_14"/>
<evidence type="ECO:0000259" key="2">
    <source>
        <dbReference type="Pfam" id="PF02272"/>
    </source>
</evidence>
<name>Q98PN0_MYCPU</name>
<organism evidence="4">
    <name type="scientific">Mycoplasmopsis pulmonis (strain UAB CTIP)</name>
    <name type="common">Mycoplasma pulmonis</name>
    <dbReference type="NCBI Taxonomy" id="272635"/>
    <lineage>
        <taxon>Bacteria</taxon>
        <taxon>Bacillati</taxon>
        <taxon>Mycoplasmatota</taxon>
        <taxon>Mycoplasmoidales</taxon>
        <taxon>Metamycoplasmataceae</taxon>
        <taxon>Mycoplasmopsis</taxon>
    </lineage>
</organism>
<dbReference type="Proteomes" id="UP000000528">
    <property type="component" value="Chromosome"/>
</dbReference>
<dbReference type="InterPro" id="IPR051319">
    <property type="entry name" value="Oligoribo/pAp-PDE_c-di-AMP_PDE"/>
</dbReference>
<gene>
    <name evidence="3" type="ordered locus">MYPU_6920</name>
</gene>
<dbReference type="KEGG" id="mpu:MYPU_6920"/>
<dbReference type="SUPFAM" id="SSF64182">
    <property type="entry name" value="DHH phosphoesterases"/>
    <property type="match status" value="1"/>
</dbReference>